<protein>
    <submittedName>
        <fullName evidence="2">Uncharacterized protein</fullName>
    </submittedName>
</protein>
<dbReference type="AlphaFoldDB" id="A0A4R0IYH8"/>
<dbReference type="InterPro" id="IPR046609">
    <property type="entry name" value="DUF6668"/>
</dbReference>
<evidence type="ECO:0000256" key="1">
    <source>
        <dbReference type="SAM" id="MobiDB-lite"/>
    </source>
</evidence>
<evidence type="ECO:0000313" key="3">
    <source>
        <dbReference type="Proteomes" id="UP000293342"/>
    </source>
</evidence>
<comment type="caution">
    <text evidence="2">The sequence shown here is derived from an EMBL/GenBank/DDBJ whole genome shotgun (WGS) entry which is preliminary data.</text>
</comment>
<dbReference type="RefSeq" id="WP_131519382.1">
    <property type="nucleotide sequence ID" value="NZ_SJKD01000019.1"/>
</dbReference>
<sequence length="216" mass="23126">MTEPGHNPWLDPGENVAPQPEVARPRMVSTGPTQPHPGLQAQLSGLAVSAPSPTPTQPEPPSPGVWIVGVHGGAGESTVSELSPHFREAHHRWPQPPSYGSVLCLMVARTNAAGLHNSRAAAREWAAGAQPHVVLLGLVLIPDAPGRLPKELARQVTLTSGGVPRVWQLPWVDDWRLHAPGYTALDTTDLPRPVKKLLVDLDELTSLNISKENPSL</sequence>
<feature type="compositionally biased region" description="Pro residues" evidence="1">
    <location>
        <begin position="52"/>
        <end position="63"/>
    </location>
</feature>
<keyword evidence="3" id="KW-1185">Reference proteome</keyword>
<gene>
    <name evidence="2" type="ORF">E0H75_42315</name>
</gene>
<feature type="region of interest" description="Disordered" evidence="1">
    <location>
        <begin position="1"/>
        <end position="71"/>
    </location>
</feature>
<evidence type="ECO:0000313" key="2">
    <source>
        <dbReference type="EMBL" id="TCC33895.1"/>
    </source>
</evidence>
<accession>A0A4R0IYH8</accession>
<proteinExistence type="predicted"/>
<reference evidence="2 3" key="1">
    <citation type="submission" date="2019-02" db="EMBL/GenBank/DDBJ databases">
        <title>Kribbella capetownensis sp. nov. and Kribbella speibonae sp. nov., isolated from soil.</title>
        <authorList>
            <person name="Curtis S.M."/>
            <person name="Norton I."/>
            <person name="Everest G.J."/>
            <person name="Meyers P.R."/>
        </authorList>
    </citation>
    <scope>NUCLEOTIDE SEQUENCE [LARGE SCALE GENOMIC DNA]</scope>
    <source>
        <strain evidence="2 3">YM53</strain>
    </source>
</reference>
<dbReference type="Pfam" id="PF20373">
    <property type="entry name" value="DUF6668"/>
    <property type="match status" value="1"/>
</dbReference>
<dbReference type="OrthoDB" id="4549550at2"/>
<dbReference type="EMBL" id="SJKD01000019">
    <property type="protein sequence ID" value="TCC33895.1"/>
    <property type="molecule type" value="Genomic_DNA"/>
</dbReference>
<name>A0A4R0IYH8_9ACTN</name>
<organism evidence="2 3">
    <name type="scientific">Kribbella capetownensis</name>
    <dbReference type="NCBI Taxonomy" id="1572659"/>
    <lineage>
        <taxon>Bacteria</taxon>
        <taxon>Bacillati</taxon>
        <taxon>Actinomycetota</taxon>
        <taxon>Actinomycetes</taxon>
        <taxon>Propionibacteriales</taxon>
        <taxon>Kribbellaceae</taxon>
        <taxon>Kribbella</taxon>
    </lineage>
</organism>
<dbReference type="Proteomes" id="UP000293342">
    <property type="component" value="Unassembled WGS sequence"/>
</dbReference>